<dbReference type="GO" id="GO:0022857">
    <property type="term" value="F:transmembrane transporter activity"/>
    <property type="evidence" value="ECO:0007669"/>
    <property type="project" value="InterPro"/>
</dbReference>
<feature type="transmembrane region" description="Helical" evidence="6">
    <location>
        <begin position="79"/>
        <end position="96"/>
    </location>
</feature>
<dbReference type="GO" id="GO:0005886">
    <property type="term" value="C:plasma membrane"/>
    <property type="evidence" value="ECO:0007669"/>
    <property type="project" value="TreeGrafter"/>
</dbReference>
<feature type="transmembrane region" description="Helical" evidence="6">
    <location>
        <begin position="172"/>
        <end position="192"/>
    </location>
</feature>
<feature type="transmembrane region" description="Helical" evidence="6">
    <location>
        <begin position="108"/>
        <end position="128"/>
    </location>
</feature>
<feature type="transmembrane region" description="Helical" evidence="6">
    <location>
        <begin position="140"/>
        <end position="160"/>
    </location>
</feature>
<feature type="transmembrane region" description="Helical" evidence="6">
    <location>
        <begin position="343"/>
        <end position="365"/>
    </location>
</feature>
<comment type="caution">
    <text evidence="8">The sequence shown here is derived from an EMBL/GenBank/DDBJ whole genome shotgun (WGS) entry which is preliminary data.</text>
</comment>
<feature type="transmembrane region" description="Helical" evidence="6">
    <location>
        <begin position="12"/>
        <end position="35"/>
    </location>
</feature>
<proteinExistence type="predicted"/>
<keyword evidence="3 6" id="KW-1133">Transmembrane helix</keyword>
<dbReference type="InterPro" id="IPR011701">
    <property type="entry name" value="MFS"/>
</dbReference>
<dbReference type="PANTHER" id="PTHR23502:SF64">
    <property type="entry name" value="TRANSPORTER, PUTATIVE (AFU_ORTHOLOGUE AFUA_3G11760)-RELATED"/>
    <property type="match status" value="1"/>
</dbReference>
<dbReference type="Gene3D" id="1.20.1250.20">
    <property type="entry name" value="MFS general substrate transporter like domains"/>
    <property type="match status" value="1"/>
</dbReference>
<comment type="subcellular location">
    <subcellularLocation>
        <location evidence="1">Membrane</location>
        <topology evidence="1">Multi-pass membrane protein</topology>
    </subcellularLocation>
</comment>
<feature type="compositionally biased region" description="Basic and acidic residues" evidence="5">
    <location>
        <begin position="512"/>
        <end position="536"/>
    </location>
</feature>
<feature type="transmembrane region" description="Helical" evidence="6">
    <location>
        <begin position="371"/>
        <end position="395"/>
    </location>
</feature>
<feature type="transmembrane region" description="Helical" evidence="6">
    <location>
        <begin position="439"/>
        <end position="460"/>
    </location>
</feature>
<dbReference type="InterPro" id="IPR036259">
    <property type="entry name" value="MFS_trans_sf"/>
</dbReference>
<sequence length="536" mass="57587">MYARFSPKRKRAIVGIVAYAAVLAPFSSSSFLPSIPQISDDLGTSANVINVTVAIFILCIGLFPLCFAPYSGLYGRRPIYLISLPVFALGCLGTALSRSLGALIATRILQAFGSSPVLSIGAGTIGDLYAKDERGAAMGLFYLGILVGPATAPALAGVLTEYVRPEGTGWRAMQWFLMALGWSACALIFFFLPETAHVKGIDVVRQERLQDRADKAGIDVEVLERQEKDQRSEMGWVRRKWSGFVWVWINPLGPLKLLAHPTILAISLNSSFTLMSTYTILVPLSSTLAPRYNITNTALLGCFYLAQGVGNAAASRYTGRYADWMLRRWLKLRGGHYYPEDRLRATLIGGGFILPCSVLALGWVLDKGSGKVGLAFSVILLVVDGAGLMCVLTPANTYVTDLLGPRSAEGIAVNNACRYILSAAASAFVLPMIESIGVGWTNTFAACVVWLGCALVLVTIRWGDKMRARGTRWEGTVLAGGAKNRAPAGGEEGQVGLERSVEKEDEDAAGEGVRHTAEGSALDTERSETKTTRDAG</sequence>
<organism evidence="8 9">
    <name type="scientific">Rhodotorula diobovata</name>
    <dbReference type="NCBI Taxonomy" id="5288"/>
    <lineage>
        <taxon>Eukaryota</taxon>
        <taxon>Fungi</taxon>
        <taxon>Dikarya</taxon>
        <taxon>Basidiomycota</taxon>
        <taxon>Pucciniomycotina</taxon>
        <taxon>Microbotryomycetes</taxon>
        <taxon>Sporidiobolales</taxon>
        <taxon>Sporidiobolaceae</taxon>
        <taxon>Rhodotorula</taxon>
    </lineage>
</organism>
<dbReference type="Proteomes" id="UP000311382">
    <property type="component" value="Unassembled WGS sequence"/>
</dbReference>
<dbReference type="AlphaFoldDB" id="A0A5C5FLC8"/>
<keyword evidence="9" id="KW-1185">Reference proteome</keyword>
<gene>
    <name evidence="8" type="ORF">DMC30DRAFT_356943</name>
</gene>
<feature type="transmembrane region" description="Helical" evidence="6">
    <location>
        <begin position="47"/>
        <end position="67"/>
    </location>
</feature>
<evidence type="ECO:0000256" key="3">
    <source>
        <dbReference type="ARBA" id="ARBA00022989"/>
    </source>
</evidence>
<dbReference type="InterPro" id="IPR020846">
    <property type="entry name" value="MFS_dom"/>
</dbReference>
<dbReference type="STRING" id="5288.A0A5C5FLC8"/>
<evidence type="ECO:0000256" key="5">
    <source>
        <dbReference type="SAM" id="MobiDB-lite"/>
    </source>
</evidence>
<evidence type="ECO:0000313" key="9">
    <source>
        <dbReference type="Proteomes" id="UP000311382"/>
    </source>
</evidence>
<keyword evidence="2 6" id="KW-0812">Transmembrane</keyword>
<dbReference type="Pfam" id="PF07690">
    <property type="entry name" value="MFS_1"/>
    <property type="match status" value="1"/>
</dbReference>
<dbReference type="PROSITE" id="PS50850">
    <property type="entry name" value="MFS"/>
    <property type="match status" value="1"/>
</dbReference>
<evidence type="ECO:0000256" key="6">
    <source>
        <dbReference type="SAM" id="Phobius"/>
    </source>
</evidence>
<feature type="domain" description="Major facilitator superfamily (MFS) profile" evidence="7">
    <location>
        <begin position="13"/>
        <end position="464"/>
    </location>
</feature>
<reference evidence="8 9" key="1">
    <citation type="submission" date="2019-03" db="EMBL/GenBank/DDBJ databases">
        <title>Rhodosporidium diobovatum UCD-FST 08-225 genome sequencing, assembly, and annotation.</title>
        <authorList>
            <person name="Fakankun I.U."/>
            <person name="Fristensky B."/>
            <person name="Levin D.B."/>
        </authorList>
    </citation>
    <scope>NUCLEOTIDE SEQUENCE [LARGE SCALE GENOMIC DNA]</scope>
    <source>
        <strain evidence="8 9">UCD-FST 08-225</strain>
    </source>
</reference>
<evidence type="ECO:0000313" key="8">
    <source>
        <dbReference type="EMBL" id="TNY17560.1"/>
    </source>
</evidence>
<evidence type="ECO:0000256" key="1">
    <source>
        <dbReference type="ARBA" id="ARBA00004141"/>
    </source>
</evidence>
<evidence type="ECO:0000256" key="4">
    <source>
        <dbReference type="ARBA" id="ARBA00023136"/>
    </source>
</evidence>
<keyword evidence="4 6" id="KW-0472">Membrane</keyword>
<name>A0A5C5FLC8_9BASI</name>
<accession>A0A5C5FLC8</accession>
<dbReference type="PANTHER" id="PTHR23502">
    <property type="entry name" value="MAJOR FACILITATOR SUPERFAMILY"/>
    <property type="match status" value="1"/>
</dbReference>
<dbReference type="SUPFAM" id="SSF103473">
    <property type="entry name" value="MFS general substrate transporter"/>
    <property type="match status" value="1"/>
</dbReference>
<feature type="region of interest" description="Disordered" evidence="5">
    <location>
        <begin position="482"/>
        <end position="536"/>
    </location>
</feature>
<protein>
    <submittedName>
        <fullName evidence="8">MFS general substrate transporter</fullName>
    </submittedName>
</protein>
<evidence type="ECO:0000256" key="2">
    <source>
        <dbReference type="ARBA" id="ARBA00022692"/>
    </source>
</evidence>
<evidence type="ECO:0000259" key="7">
    <source>
        <dbReference type="PROSITE" id="PS50850"/>
    </source>
</evidence>
<dbReference type="OrthoDB" id="3066029at2759"/>
<dbReference type="EMBL" id="SOZI01000192">
    <property type="protein sequence ID" value="TNY17560.1"/>
    <property type="molecule type" value="Genomic_DNA"/>
</dbReference>